<keyword evidence="2" id="KW-1185">Reference proteome</keyword>
<proteinExistence type="predicted"/>
<name>A0A2C9CUN4_9RHOB</name>
<dbReference type="Proteomes" id="UP000220034">
    <property type="component" value="Unassembled WGS sequence"/>
</dbReference>
<evidence type="ECO:0000313" key="1">
    <source>
        <dbReference type="EMBL" id="SOH94967.1"/>
    </source>
</evidence>
<protein>
    <submittedName>
        <fullName evidence="1">Uncharacterized protein</fullName>
    </submittedName>
</protein>
<organism evidence="1 2">
    <name type="scientific">Pontivivens marinum</name>
    <dbReference type="NCBI Taxonomy" id="1690039"/>
    <lineage>
        <taxon>Bacteria</taxon>
        <taxon>Pseudomonadati</taxon>
        <taxon>Pseudomonadota</taxon>
        <taxon>Alphaproteobacteria</taxon>
        <taxon>Rhodobacterales</taxon>
        <taxon>Paracoccaceae</taxon>
        <taxon>Pontivivens</taxon>
    </lineage>
</organism>
<gene>
    <name evidence="1" type="ORF">SAMN06273572_106118</name>
</gene>
<dbReference type="EMBL" id="OCTN01000006">
    <property type="protein sequence ID" value="SOH94967.1"/>
    <property type="molecule type" value="Genomic_DNA"/>
</dbReference>
<reference evidence="2" key="1">
    <citation type="submission" date="2017-09" db="EMBL/GenBank/DDBJ databases">
        <authorList>
            <person name="Varghese N."/>
            <person name="Submissions S."/>
        </authorList>
    </citation>
    <scope>NUCLEOTIDE SEQUENCE [LARGE SCALE GENOMIC DNA]</scope>
    <source>
        <strain evidence="2">C7</strain>
    </source>
</reference>
<evidence type="ECO:0000313" key="2">
    <source>
        <dbReference type="Proteomes" id="UP000220034"/>
    </source>
</evidence>
<accession>A0A2C9CUN4</accession>
<dbReference type="AlphaFoldDB" id="A0A2C9CUN4"/>
<dbReference type="RefSeq" id="WP_219618015.1">
    <property type="nucleotide sequence ID" value="NZ_OCTN01000006.1"/>
</dbReference>
<sequence>MNDVMTAADRRAACDELFHGNHDWDYAQWLHELTMQSLEQIENLMGPDLSAAPLRQLVQPIAEIGYPNAETWRDAMDDVSAFFDVLPVSARFRYAVLYGHYGVTPAGIPDDERGVWLQKLVSDVTSFAARSDVAHLNDGDNALVRIADLAGSRLAVDFADGEVDLRSMAVLGGITEGRVRNLLSDTNSLLERGANGGIKAMSAAAWLQKKKGFLASIWHEADTPVERQDEGEAVAPEHMIFVPVARDGSMFTPDLLRNGFYRIGAKGAEEDVADFHAALARLNAMPVPRWRRPNEKGLWGIVSGVAWQRIEKK</sequence>